<dbReference type="InterPro" id="IPR045851">
    <property type="entry name" value="AMP-bd_C_sf"/>
</dbReference>
<feature type="region of interest" description="Disordered" evidence="1">
    <location>
        <begin position="114"/>
        <end position="145"/>
    </location>
</feature>
<protein>
    <recommendedName>
        <fullName evidence="3">AMP-dependent synthetase/ligase domain-containing protein</fullName>
    </recommendedName>
</protein>
<dbReference type="Gene3D" id="3.40.50.12780">
    <property type="entry name" value="N-terminal domain of ligase-like"/>
    <property type="match status" value="1"/>
</dbReference>
<dbReference type="PANTHER" id="PTHR43201">
    <property type="entry name" value="ACYL-COA SYNTHETASE"/>
    <property type="match status" value="1"/>
</dbReference>
<evidence type="ECO:0000313" key="5">
    <source>
        <dbReference type="Proteomes" id="UP001303889"/>
    </source>
</evidence>
<sequence length="689" mass="73923">MLSWLLSVFCTFYLLRRVARAVRTAPQLRQAGGHNEEQPIDCAAGRDTEPLAEVQGSAWERSSVFEHIERGLKQTPDGPAVICLFQPDGHLGSLFCHGRDEASAVGPRTVVDEQHTAPSHPAGGHKPLTNGQLRQHNTGSPSVEPHIKEAETTNALPNSLQSTSPCASVSYAQLHHGALKLAAGLVAAGVQPKSTLVMLIPNGVEYTLLLWTCVLLRVTYVSLDPGMLDISGFTTLKRTLRLLKPQAVVAPDAASGKAVDVAVSELQLPQPVRVCLSDGSRNGWTTLSDVAADGDKFSRPTDREDLVAAARRDSPNRIHSIMFTSGTSGNPKACPMRAGAMSRALHSQSWLIDPLVGARALLQPHNSRGIAPAQALQTWRAGGAVVLTGQIFSAPDAVAAIARVGVTFLVLTPPMVHEMAAELAAHPVDVSSVRRVQVGGDAVTRNMLRRTAALFPTAQVCINHGMTEGPGSFVWPFLGIPVDYVPSFGEVCPIGTAAPGAAVRIWDWKKQCVVPRRQLGELHLQNDIIIRHYMAGRSDESFYHDNIGRRWFKTGDLAMIDSEGLVYILGRKKDMIQRAGVGIIPAAVENTIEVLTGSQTVVVPVPHAVLGAEPFAVIKAYNGKTEKEVAEHVRVALGKDYALGGQASLEQLRLAEFPVNATRKVNKDAVESAVLQFVNKRHQGGPASG</sequence>
<organism evidence="4 5">
    <name type="scientific">Staphylotrichum tortipilum</name>
    <dbReference type="NCBI Taxonomy" id="2831512"/>
    <lineage>
        <taxon>Eukaryota</taxon>
        <taxon>Fungi</taxon>
        <taxon>Dikarya</taxon>
        <taxon>Ascomycota</taxon>
        <taxon>Pezizomycotina</taxon>
        <taxon>Sordariomycetes</taxon>
        <taxon>Sordariomycetidae</taxon>
        <taxon>Sordariales</taxon>
        <taxon>Chaetomiaceae</taxon>
        <taxon>Staphylotrichum</taxon>
    </lineage>
</organism>
<dbReference type="GO" id="GO:0031956">
    <property type="term" value="F:medium-chain fatty acid-CoA ligase activity"/>
    <property type="evidence" value="ECO:0007669"/>
    <property type="project" value="TreeGrafter"/>
</dbReference>
<dbReference type="Gene3D" id="3.30.300.30">
    <property type="match status" value="1"/>
</dbReference>
<evidence type="ECO:0000256" key="1">
    <source>
        <dbReference type="SAM" id="MobiDB-lite"/>
    </source>
</evidence>
<proteinExistence type="predicted"/>
<dbReference type="PANTHER" id="PTHR43201:SF32">
    <property type="entry name" value="2-SUCCINYLBENZOATE--COA LIGASE, CHLOROPLASTIC_PEROXISOMAL"/>
    <property type="match status" value="1"/>
</dbReference>
<dbReference type="SUPFAM" id="SSF56801">
    <property type="entry name" value="Acetyl-CoA synthetase-like"/>
    <property type="match status" value="1"/>
</dbReference>
<dbReference type="InterPro" id="IPR042099">
    <property type="entry name" value="ANL_N_sf"/>
</dbReference>
<dbReference type="InterPro" id="IPR000873">
    <property type="entry name" value="AMP-dep_synth/lig_dom"/>
</dbReference>
<dbReference type="InterPro" id="IPR020845">
    <property type="entry name" value="AMP-binding_CS"/>
</dbReference>
<keyword evidence="2" id="KW-0732">Signal</keyword>
<feature type="chain" id="PRO_5042915269" description="AMP-dependent synthetase/ligase domain-containing protein" evidence="2">
    <location>
        <begin position="22"/>
        <end position="689"/>
    </location>
</feature>
<dbReference type="Proteomes" id="UP001303889">
    <property type="component" value="Unassembled WGS sequence"/>
</dbReference>
<feature type="domain" description="AMP-dependent synthetase/ligase" evidence="3">
    <location>
        <begin position="167"/>
        <end position="533"/>
    </location>
</feature>
<name>A0AAN6MBD3_9PEZI</name>
<reference evidence="4" key="1">
    <citation type="journal article" date="2023" name="Mol. Phylogenet. Evol.">
        <title>Genome-scale phylogeny and comparative genomics of the fungal order Sordariales.</title>
        <authorList>
            <person name="Hensen N."/>
            <person name="Bonometti L."/>
            <person name="Westerberg I."/>
            <person name="Brannstrom I.O."/>
            <person name="Guillou S."/>
            <person name="Cros-Aarteil S."/>
            <person name="Calhoun S."/>
            <person name="Haridas S."/>
            <person name="Kuo A."/>
            <person name="Mondo S."/>
            <person name="Pangilinan J."/>
            <person name="Riley R."/>
            <person name="LaButti K."/>
            <person name="Andreopoulos B."/>
            <person name="Lipzen A."/>
            <person name="Chen C."/>
            <person name="Yan M."/>
            <person name="Daum C."/>
            <person name="Ng V."/>
            <person name="Clum A."/>
            <person name="Steindorff A."/>
            <person name="Ohm R.A."/>
            <person name="Martin F."/>
            <person name="Silar P."/>
            <person name="Natvig D.O."/>
            <person name="Lalanne C."/>
            <person name="Gautier V."/>
            <person name="Ament-Velasquez S.L."/>
            <person name="Kruys A."/>
            <person name="Hutchinson M.I."/>
            <person name="Powell A.J."/>
            <person name="Barry K."/>
            <person name="Miller A.N."/>
            <person name="Grigoriev I.V."/>
            <person name="Debuchy R."/>
            <person name="Gladieux P."/>
            <person name="Hiltunen Thoren M."/>
            <person name="Johannesson H."/>
        </authorList>
    </citation>
    <scope>NUCLEOTIDE SEQUENCE</scope>
    <source>
        <strain evidence="4">CBS 103.79</strain>
    </source>
</reference>
<dbReference type="CDD" id="cd04433">
    <property type="entry name" value="AFD_class_I"/>
    <property type="match status" value="1"/>
</dbReference>
<dbReference type="EMBL" id="MU856197">
    <property type="protein sequence ID" value="KAK3897324.1"/>
    <property type="molecule type" value="Genomic_DNA"/>
</dbReference>
<gene>
    <name evidence="4" type="ORF">C8A05DRAFT_39125</name>
</gene>
<dbReference type="GO" id="GO:0006631">
    <property type="term" value="P:fatty acid metabolic process"/>
    <property type="evidence" value="ECO:0007669"/>
    <property type="project" value="TreeGrafter"/>
</dbReference>
<evidence type="ECO:0000313" key="4">
    <source>
        <dbReference type="EMBL" id="KAK3897324.1"/>
    </source>
</evidence>
<evidence type="ECO:0000256" key="2">
    <source>
        <dbReference type="SAM" id="SignalP"/>
    </source>
</evidence>
<comment type="caution">
    <text evidence="4">The sequence shown here is derived from an EMBL/GenBank/DDBJ whole genome shotgun (WGS) entry which is preliminary data.</text>
</comment>
<feature type="signal peptide" evidence="2">
    <location>
        <begin position="1"/>
        <end position="21"/>
    </location>
</feature>
<evidence type="ECO:0000259" key="3">
    <source>
        <dbReference type="Pfam" id="PF00501"/>
    </source>
</evidence>
<keyword evidence="5" id="KW-1185">Reference proteome</keyword>
<accession>A0AAN6MBD3</accession>
<reference evidence="4" key="2">
    <citation type="submission" date="2023-05" db="EMBL/GenBank/DDBJ databases">
        <authorList>
            <consortium name="Lawrence Berkeley National Laboratory"/>
            <person name="Steindorff A."/>
            <person name="Hensen N."/>
            <person name="Bonometti L."/>
            <person name="Westerberg I."/>
            <person name="Brannstrom I.O."/>
            <person name="Guillou S."/>
            <person name="Cros-Aarteil S."/>
            <person name="Calhoun S."/>
            <person name="Haridas S."/>
            <person name="Kuo A."/>
            <person name="Mondo S."/>
            <person name="Pangilinan J."/>
            <person name="Riley R."/>
            <person name="Labutti K."/>
            <person name="Andreopoulos B."/>
            <person name="Lipzen A."/>
            <person name="Chen C."/>
            <person name="Yanf M."/>
            <person name="Daum C."/>
            <person name="Ng V."/>
            <person name="Clum A."/>
            <person name="Ohm R."/>
            <person name="Martin F."/>
            <person name="Silar P."/>
            <person name="Natvig D."/>
            <person name="Lalanne C."/>
            <person name="Gautier V."/>
            <person name="Ament-Velasquez S.L."/>
            <person name="Kruys A."/>
            <person name="Hutchinson M.I."/>
            <person name="Powell A.J."/>
            <person name="Barry K."/>
            <person name="Miller A.N."/>
            <person name="Grigoriev I.V."/>
            <person name="Debuchy R."/>
            <person name="Gladieux P."/>
            <person name="Thoren M.H."/>
            <person name="Johannesson H."/>
        </authorList>
    </citation>
    <scope>NUCLEOTIDE SEQUENCE</scope>
    <source>
        <strain evidence="4">CBS 103.79</strain>
    </source>
</reference>
<dbReference type="AlphaFoldDB" id="A0AAN6MBD3"/>
<dbReference type="Pfam" id="PF00501">
    <property type="entry name" value="AMP-binding"/>
    <property type="match status" value="1"/>
</dbReference>
<dbReference type="PROSITE" id="PS00455">
    <property type="entry name" value="AMP_BINDING"/>
    <property type="match status" value="1"/>
</dbReference>
<feature type="compositionally biased region" description="Polar residues" evidence="1">
    <location>
        <begin position="129"/>
        <end position="141"/>
    </location>
</feature>